<dbReference type="EC" id="2.1.1.244" evidence="5"/>
<evidence type="ECO:0000256" key="4">
    <source>
        <dbReference type="ARBA" id="ARBA00022691"/>
    </source>
</evidence>
<evidence type="ECO:0000256" key="5">
    <source>
        <dbReference type="ARBA" id="ARBA00039112"/>
    </source>
</evidence>
<dbReference type="AlphaFoldDB" id="A0A3D8RZ23"/>
<comment type="caution">
    <text evidence="13">The sequence shown here is derived from an EMBL/GenBank/DDBJ whole genome shotgun (WGS) entry which is preliminary data.</text>
</comment>
<evidence type="ECO:0000313" key="14">
    <source>
        <dbReference type="Proteomes" id="UP000256690"/>
    </source>
</evidence>
<name>A0A3D8RZ23_9EURO</name>
<comment type="catalytic activity">
    <reaction evidence="10">
        <text>N-terminal L-alanyl-L-prolyl-L-lysyl-[protein] + 3 S-adenosyl-L-methionine = N-terminal N,N,N-trimethyl-L-alanyl-L-prolyl-L-lysyl-[protein] + 3 S-adenosyl-L-homocysteine + 3 H(+)</text>
        <dbReference type="Rhea" id="RHEA:54712"/>
        <dbReference type="Rhea" id="RHEA-COMP:13785"/>
        <dbReference type="Rhea" id="RHEA-COMP:13971"/>
        <dbReference type="ChEBI" id="CHEBI:15378"/>
        <dbReference type="ChEBI" id="CHEBI:57856"/>
        <dbReference type="ChEBI" id="CHEBI:59789"/>
        <dbReference type="ChEBI" id="CHEBI:138057"/>
        <dbReference type="ChEBI" id="CHEBI:138315"/>
        <dbReference type="EC" id="2.1.1.244"/>
    </reaction>
</comment>
<dbReference type="EMBL" id="PVWQ01000006">
    <property type="protein sequence ID" value="RDW79258.1"/>
    <property type="molecule type" value="Genomic_DNA"/>
</dbReference>
<dbReference type="STRING" id="1810919.A0A3D8RZ23"/>
<feature type="binding site" evidence="11">
    <location>
        <position position="97"/>
    </location>
    <ligand>
        <name>S-adenosyl-L-methionine</name>
        <dbReference type="ChEBI" id="CHEBI:59789"/>
    </ligand>
</feature>
<comment type="catalytic activity">
    <reaction evidence="8">
        <text>N-terminal L-seryl-L-prolyl-L-lysyl-[protein] + 3 S-adenosyl-L-methionine = N-terminal N,N,N-trimethyl-L-seryl-L-prolyl-L-lysyl-[protein] + 3 S-adenosyl-L-homocysteine + 3 H(+)</text>
        <dbReference type="Rhea" id="RHEA:54724"/>
        <dbReference type="Rhea" id="RHEA-COMP:13789"/>
        <dbReference type="Rhea" id="RHEA-COMP:13973"/>
        <dbReference type="ChEBI" id="CHEBI:15378"/>
        <dbReference type="ChEBI" id="CHEBI:57856"/>
        <dbReference type="ChEBI" id="CHEBI:59789"/>
        <dbReference type="ChEBI" id="CHEBI:138061"/>
        <dbReference type="ChEBI" id="CHEBI:138317"/>
        <dbReference type="EC" id="2.1.1.244"/>
    </reaction>
</comment>
<dbReference type="PIRSF" id="PIRSF016958">
    <property type="entry name" value="DUF858_MeTrfase_lik"/>
    <property type="match status" value="1"/>
</dbReference>
<dbReference type="InterPro" id="IPR008576">
    <property type="entry name" value="MeTrfase_NTM1"/>
</dbReference>
<feature type="binding site" evidence="11">
    <location>
        <position position="102"/>
    </location>
    <ligand>
        <name>S-adenosyl-L-methionine</name>
        <dbReference type="ChEBI" id="CHEBI:59789"/>
    </ligand>
</feature>
<sequence>MPPQTRSQRKPASAIPTTTHPQVFQTLPPDAQINHAASIRYWDSLDATPGTMLGIMGDYPWYTRIDLRGSKNFIAKARRLVPGANTGKKLGRGVDCGAGVGRVTEGLLRDVCEVVDAVEPVEKFASVMRGRKSGEDSARASNGAQTETQGGGDGESESERGVIGDIYVTGLESWTPTQKYDLVWAQFCANYVTDAQLVEFLRRCCASLTESGIVGFKENISTDFNGQDMYDEEDSSVTRTDEKFRALFKEAGMGVVASELQTGIPKNYNLLPVRFYALRPRP</sequence>
<comment type="similarity">
    <text evidence="1">Belongs to the methyltransferase superfamily. NTM1 family.</text>
</comment>
<dbReference type="PANTHER" id="PTHR12753">
    <property type="entry name" value="AD-003 - RELATED"/>
    <property type="match status" value="1"/>
</dbReference>
<evidence type="ECO:0000256" key="12">
    <source>
        <dbReference type="SAM" id="MobiDB-lite"/>
    </source>
</evidence>
<evidence type="ECO:0000256" key="3">
    <source>
        <dbReference type="ARBA" id="ARBA00022679"/>
    </source>
</evidence>
<keyword evidence="4 11" id="KW-0949">S-adenosyl-L-methionine</keyword>
<feature type="region of interest" description="Disordered" evidence="12">
    <location>
        <begin position="129"/>
        <end position="159"/>
    </location>
</feature>
<evidence type="ECO:0000256" key="6">
    <source>
        <dbReference type="ARBA" id="ARBA00039449"/>
    </source>
</evidence>
<evidence type="ECO:0000256" key="8">
    <source>
        <dbReference type="ARBA" id="ARBA00047306"/>
    </source>
</evidence>
<evidence type="ECO:0000256" key="10">
    <source>
        <dbReference type="ARBA" id="ARBA00048167"/>
    </source>
</evidence>
<protein>
    <recommendedName>
        <fullName evidence="6">Alpha N-terminal protein methyltransferase 1</fullName>
        <ecNumber evidence="5">2.1.1.244</ecNumber>
    </recommendedName>
    <alternativeName>
        <fullName evidence="7">X-Pro-Lys N-terminal protein methyltransferase 1</fullName>
    </alternativeName>
</protein>
<evidence type="ECO:0000256" key="11">
    <source>
        <dbReference type="PIRSR" id="PIRSR016958-1"/>
    </source>
</evidence>
<keyword evidence="2" id="KW-0489">Methyltransferase</keyword>
<evidence type="ECO:0000256" key="7">
    <source>
        <dbReference type="ARBA" id="ARBA00043129"/>
    </source>
</evidence>
<keyword evidence="3" id="KW-0808">Transferase</keyword>
<dbReference type="SUPFAM" id="SSF53335">
    <property type="entry name" value="S-adenosyl-L-methionine-dependent methyltransferases"/>
    <property type="match status" value="1"/>
</dbReference>
<keyword evidence="14" id="KW-1185">Reference proteome</keyword>
<dbReference type="GeneID" id="38116480"/>
<organism evidence="13 14">
    <name type="scientific">Aspergillus mulundensis</name>
    <dbReference type="NCBI Taxonomy" id="1810919"/>
    <lineage>
        <taxon>Eukaryota</taxon>
        <taxon>Fungi</taxon>
        <taxon>Dikarya</taxon>
        <taxon>Ascomycota</taxon>
        <taxon>Pezizomycotina</taxon>
        <taxon>Eurotiomycetes</taxon>
        <taxon>Eurotiomycetidae</taxon>
        <taxon>Eurotiales</taxon>
        <taxon>Aspergillaceae</taxon>
        <taxon>Aspergillus</taxon>
        <taxon>Aspergillus subgen. Nidulantes</taxon>
    </lineage>
</organism>
<feature type="compositionally biased region" description="Polar residues" evidence="12">
    <location>
        <begin position="15"/>
        <end position="24"/>
    </location>
</feature>
<dbReference type="PANTHER" id="PTHR12753:SF0">
    <property type="entry name" value="ALPHA N-TERMINAL PROTEIN METHYLTRANSFERASE 1"/>
    <property type="match status" value="1"/>
</dbReference>
<comment type="catalytic activity">
    <reaction evidence="9">
        <text>N-terminal L-prolyl-L-prolyl-L-lysyl-[protein] + 2 S-adenosyl-L-methionine = N-terminal N,N-dimethyl-L-prolyl-L-prolyl-L-lysyl-[protein] + 2 S-adenosyl-L-homocysteine + 2 H(+)</text>
        <dbReference type="Rhea" id="RHEA:54736"/>
        <dbReference type="Rhea" id="RHEA-COMP:13787"/>
        <dbReference type="Rhea" id="RHEA-COMP:13974"/>
        <dbReference type="ChEBI" id="CHEBI:15378"/>
        <dbReference type="ChEBI" id="CHEBI:57856"/>
        <dbReference type="ChEBI" id="CHEBI:59789"/>
        <dbReference type="ChEBI" id="CHEBI:138059"/>
        <dbReference type="ChEBI" id="CHEBI:138318"/>
        <dbReference type="EC" id="2.1.1.244"/>
    </reaction>
</comment>
<evidence type="ECO:0000256" key="2">
    <source>
        <dbReference type="ARBA" id="ARBA00022603"/>
    </source>
</evidence>
<dbReference type="Pfam" id="PF05891">
    <property type="entry name" value="Methyltransf_PK"/>
    <property type="match status" value="1"/>
</dbReference>
<dbReference type="InterPro" id="IPR029063">
    <property type="entry name" value="SAM-dependent_MTases_sf"/>
</dbReference>
<dbReference type="RefSeq" id="XP_026603958.1">
    <property type="nucleotide sequence ID" value="XM_026748126.1"/>
</dbReference>
<reference evidence="13 14" key="1">
    <citation type="journal article" date="2018" name="IMA Fungus">
        <title>IMA Genome-F 9: Draft genome sequence of Annulohypoxylon stygium, Aspergillus mulundensis, Berkeleyomyces basicola (syn. Thielaviopsis basicola), Ceratocystis smalleyi, two Cercospora beticola strains, Coleophoma cylindrospora, Fusarium fracticaudum, Phialophora cf. hyalina, and Morchella septimelata.</title>
        <authorList>
            <person name="Wingfield B.D."/>
            <person name="Bills G.F."/>
            <person name="Dong Y."/>
            <person name="Huang W."/>
            <person name="Nel W.J."/>
            <person name="Swalarsk-Parry B.S."/>
            <person name="Vaghefi N."/>
            <person name="Wilken P.M."/>
            <person name="An Z."/>
            <person name="de Beer Z.W."/>
            <person name="De Vos L."/>
            <person name="Chen L."/>
            <person name="Duong T.A."/>
            <person name="Gao Y."/>
            <person name="Hammerbacher A."/>
            <person name="Kikkert J.R."/>
            <person name="Li Y."/>
            <person name="Li H."/>
            <person name="Li K."/>
            <person name="Li Q."/>
            <person name="Liu X."/>
            <person name="Ma X."/>
            <person name="Naidoo K."/>
            <person name="Pethybridge S.J."/>
            <person name="Sun J."/>
            <person name="Steenkamp E.T."/>
            <person name="van der Nest M.A."/>
            <person name="van Wyk S."/>
            <person name="Wingfield M.J."/>
            <person name="Xiong C."/>
            <person name="Yue Q."/>
            <person name="Zhang X."/>
        </authorList>
    </citation>
    <scope>NUCLEOTIDE SEQUENCE [LARGE SCALE GENOMIC DNA]</scope>
    <source>
        <strain evidence="13 14">DSM 5745</strain>
    </source>
</reference>
<accession>A0A3D8RZ23</accession>
<dbReference type="GO" id="GO:0005737">
    <property type="term" value="C:cytoplasm"/>
    <property type="evidence" value="ECO:0007669"/>
    <property type="project" value="TreeGrafter"/>
</dbReference>
<feature type="binding site" evidence="11">
    <location>
        <position position="186"/>
    </location>
    <ligand>
        <name>S-adenosyl-L-methionine</name>
        <dbReference type="ChEBI" id="CHEBI:59789"/>
    </ligand>
</feature>
<gene>
    <name evidence="13" type="ORF">DSM5745_06110</name>
</gene>
<dbReference type="CDD" id="cd02440">
    <property type="entry name" value="AdoMet_MTases"/>
    <property type="match status" value="1"/>
</dbReference>
<proteinExistence type="inferred from homology"/>
<dbReference type="GO" id="GO:0071885">
    <property type="term" value="F:N-terminal protein N-methyltransferase activity"/>
    <property type="evidence" value="ECO:0007669"/>
    <property type="project" value="UniProtKB-EC"/>
</dbReference>
<dbReference type="Proteomes" id="UP000256690">
    <property type="component" value="Unassembled WGS sequence"/>
</dbReference>
<evidence type="ECO:0000256" key="9">
    <source>
        <dbReference type="ARBA" id="ARBA00047885"/>
    </source>
</evidence>
<evidence type="ECO:0000313" key="13">
    <source>
        <dbReference type="EMBL" id="RDW79258.1"/>
    </source>
</evidence>
<feature type="region of interest" description="Disordered" evidence="12">
    <location>
        <begin position="1"/>
        <end position="24"/>
    </location>
</feature>
<dbReference type="GO" id="GO:0032259">
    <property type="term" value="P:methylation"/>
    <property type="evidence" value="ECO:0007669"/>
    <property type="project" value="UniProtKB-KW"/>
</dbReference>
<dbReference type="Gene3D" id="3.40.50.150">
    <property type="entry name" value="Vaccinia Virus protein VP39"/>
    <property type="match status" value="1"/>
</dbReference>
<dbReference type="OrthoDB" id="1298661at2759"/>
<evidence type="ECO:0000256" key="1">
    <source>
        <dbReference type="ARBA" id="ARBA00009059"/>
    </source>
</evidence>